<dbReference type="SUPFAM" id="SSF103657">
    <property type="entry name" value="BAR/IMD domain-like"/>
    <property type="match status" value="1"/>
</dbReference>
<dbReference type="InterPro" id="IPR027267">
    <property type="entry name" value="AH/BAR_dom_sf"/>
</dbReference>
<dbReference type="GeneTree" id="ENSGT00510000046732"/>
<organism evidence="1 2">
    <name type="scientific">Xiphophorus couchianus</name>
    <name type="common">Monterrey platyfish</name>
    <dbReference type="NCBI Taxonomy" id="32473"/>
    <lineage>
        <taxon>Eukaryota</taxon>
        <taxon>Metazoa</taxon>
        <taxon>Chordata</taxon>
        <taxon>Craniata</taxon>
        <taxon>Vertebrata</taxon>
        <taxon>Euteleostomi</taxon>
        <taxon>Actinopterygii</taxon>
        <taxon>Neopterygii</taxon>
        <taxon>Teleostei</taxon>
        <taxon>Neoteleostei</taxon>
        <taxon>Acanthomorphata</taxon>
        <taxon>Ovalentaria</taxon>
        <taxon>Atherinomorphae</taxon>
        <taxon>Cyprinodontiformes</taxon>
        <taxon>Poeciliidae</taxon>
        <taxon>Poeciliinae</taxon>
        <taxon>Xiphophorus</taxon>
    </lineage>
</organism>
<evidence type="ECO:0000313" key="1">
    <source>
        <dbReference type="Ensembl" id="ENSXCOP00000016978.1"/>
    </source>
</evidence>
<keyword evidence="2" id="KW-1185">Reference proteome</keyword>
<evidence type="ECO:0000313" key="2">
    <source>
        <dbReference type="Proteomes" id="UP000261380"/>
    </source>
</evidence>
<reference evidence="1" key="1">
    <citation type="submission" date="2025-08" db="UniProtKB">
        <authorList>
            <consortium name="Ensembl"/>
        </authorList>
    </citation>
    <scope>IDENTIFICATION</scope>
</reference>
<dbReference type="GO" id="GO:0030833">
    <property type="term" value="P:regulation of actin filament polymerization"/>
    <property type="evidence" value="ECO:0007669"/>
    <property type="project" value="TreeGrafter"/>
</dbReference>
<dbReference type="GO" id="GO:0055037">
    <property type="term" value="C:recycling endosome"/>
    <property type="evidence" value="ECO:0007669"/>
    <property type="project" value="TreeGrafter"/>
</dbReference>
<name>A0A3B5LYK6_9TELE</name>
<proteinExistence type="predicted"/>
<accession>A0A3B5LYK6</accession>
<dbReference type="Gene3D" id="1.20.1270.60">
    <property type="entry name" value="Arfaptin homology (AH) domain/BAR domain"/>
    <property type="match status" value="1"/>
</dbReference>
<dbReference type="PANTHER" id="PTHR15735">
    <property type="entry name" value="FCH AND DOUBLE SH3 DOMAINS PROTEIN"/>
    <property type="match status" value="1"/>
</dbReference>
<dbReference type="AlphaFoldDB" id="A0A3B5LYK6"/>
<dbReference type="Ensembl" id="ENSXCOT00000017197.1">
    <property type="protein sequence ID" value="ENSXCOP00000016978.1"/>
    <property type="gene ID" value="ENSXCOG00000012802.1"/>
</dbReference>
<reference evidence="1" key="2">
    <citation type="submission" date="2025-09" db="UniProtKB">
        <authorList>
            <consortium name="Ensembl"/>
        </authorList>
    </citation>
    <scope>IDENTIFICATION</scope>
</reference>
<dbReference type="GO" id="GO:0007274">
    <property type="term" value="P:neuromuscular synaptic transmission"/>
    <property type="evidence" value="ECO:0007669"/>
    <property type="project" value="TreeGrafter"/>
</dbReference>
<protein>
    <submittedName>
        <fullName evidence="1">Uncharacterized protein</fullName>
    </submittedName>
</protein>
<dbReference type="STRING" id="32473.ENSXCOP00000016978"/>
<sequence length="156" mass="17914">KQPMPLEPKVTQELKNTHTEQMTRLHFKHQTECDLLEDMRYDGSPSLLLCLCFQALQKLASQYLKRDWPGISPDDQRTDYRNVYAVWRAYLEGTVQVSQSRLNVCDNYKSQISEPAKTVRLYKEHVAFLPPLGSSSYGDIFTSLSSQLWLALASIG</sequence>
<dbReference type="GO" id="GO:0031594">
    <property type="term" value="C:neuromuscular junction"/>
    <property type="evidence" value="ECO:0007669"/>
    <property type="project" value="TreeGrafter"/>
</dbReference>
<dbReference type="PANTHER" id="PTHR15735:SF11">
    <property type="entry name" value="F-BAR AND DOUBLE SH3 DOMAINS PROTEIN 2"/>
    <property type="match status" value="1"/>
</dbReference>
<dbReference type="Proteomes" id="UP000261380">
    <property type="component" value="Unplaced"/>
</dbReference>